<evidence type="ECO:0000256" key="1">
    <source>
        <dbReference type="SAM" id="MobiDB-lite"/>
    </source>
</evidence>
<proteinExistence type="predicted"/>
<gene>
    <name evidence="3" type="ORF">F3168_08770</name>
</gene>
<comment type="caution">
    <text evidence="3">The sequence shown here is derived from an EMBL/GenBank/DDBJ whole genome shotgun (WGS) entry which is preliminary data.</text>
</comment>
<keyword evidence="2" id="KW-0732">Signal</keyword>
<protein>
    <recommendedName>
        <fullName evidence="5">DUF4148 domain-containing protein</fullName>
    </recommendedName>
</protein>
<dbReference type="Proteomes" id="UP000481327">
    <property type="component" value="Unassembled WGS sequence"/>
</dbReference>
<feature type="compositionally biased region" description="Basic and acidic residues" evidence="1">
    <location>
        <begin position="38"/>
        <end position="47"/>
    </location>
</feature>
<dbReference type="RefSeq" id="WP_152577830.1">
    <property type="nucleotide sequence ID" value="NZ_JAATJI010000002.1"/>
</dbReference>
<accession>A0A7C9GXK5</accession>
<name>A0A7C9GXK5_9SPHN</name>
<evidence type="ECO:0000313" key="4">
    <source>
        <dbReference type="Proteomes" id="UP000481327"/>
    </source>
</evidence>
<feature type="compositionally biased region" description="Polar residues" evidence="1">
    <location>
        <begin position="21"/>
        <end position="37"/>
    </location>
</feature>
<organism evidence="3 4">
    <name type="scientific">Sandarakinorhabdus fusca</name>
    <dbReference type="NCBI Taxonomy" id="1439888"/>
    <lineage>
        <taxon>Bacteria</taxon>
        <taxon>Pseudomonadati</taxon>
        <taxon>Pseudomonadota</taxon>
        <taxon>Alphaproteobacteria</taxon>
        <taxon>Sphingomonadales</taxon>
        <taxon>Sphingosinicellaceae</taxon>
        <taxon>Sandarakinorhabdus</taxon>
    </lineage>
</organism>
<reference evidence="3 4" key="1">
    <citation type="submission" date="2019-09" db="EMBL/GenBank/DDBJ databases">
        <title>Polymorphobacter sp. isolated from a lake in China.</title>
        <authorList>
            <person name="Liu Z."/>
        </authorList>
    </citation>
    <scope>NUCLEOTIDE SEQUENCE [LARGE SCALE GENOMIC DNA]</scope>
    <source>
        <strain evidence="3 4">D40P</strain>
    </source>
</reference>
<feature type="region of interest" description="Disordered" evidence="1">
    <location>
        <begin position="21"/>
        <end position="50"/>
    </location>
</feature>
<feature type="signal peptide" evidence="2">
    <location>
        <begin position="1"/>
        <end position="18"/>
    </location>
</feature>
<evidence type="ECO:0008006" key="5">
    <source>
        <dbReference type="Google" id="ProtNLM"/>
    </source>
</evidence>
<evidence type="ECO:0000256" key="2">
    <source>
        <dbReference type="SAM" id="SignalP"/>
    </source>
</evidence>
<keyword evidence="4" id="KW-1185">Reference proteome</keyword>
<dbReference type="EMBL" id="WIOL01000003">
    <property type="protein sequence ID" value="MQT17354.1"/>
    <property type="molecule type" value="Genomic_DNA"/>
</dbReference>
<evidence type="ECO:0000313" key="3">
    <source>
        <dbReference type="EMBL" id="MQT17354.1"/>
    </source>
</evidence>
<feature type="chain" id="PRO_5028904281" description="DUF4148 domain-containing protein" evidence="2">
    <location>
        <begin position="19"/>
        <end position="99"/>
    </location>
</feature>
<dbReference type="AlphaFoldDB" id="A0A7C9GXK5"/>
<sequence>MKIMIAAAALLVPGMAFAQSLSNPQPSMNMPNYSTERSSMEGRDPLPPKETAAVRAEKLARAVALREEALVLEAQDGGRLSRKSTLYLQRKARLILAYR</sequence>